<reference evidence="1 2" key="1">
    <citation type="journal article" date="2022" name="Arch. Microbiol.">
        <title>Paraburkholderia bengalensis sp. nov. isolated from roots of Oryza sativa, IR64.</title>
        <authorList>
            <person name="Nag P."/>
            <person name="Mondal N."/>
            <person name="Sarkar J."/>
            <person name="Das S."/>
        </authorList>
    </citation>
    <scope>NUCLEOTIDE SEQUENCE [LARGE SCALE GENOMIC DNA]</scope>
    <source>
        <strain evidence="1 2">IR64_4_BI</strain>
    </source>
</reference>
<sequence>MQVFANLPLKRMATVRGNRQSTYHGGWFNAVRLIGPERESRDRSTRGRSYIMVDVEVPEDLKEYVAGPFQSDGTLRVQIFTGPYFKTFRAFLESGDLEWDVRGQ</sequence>
<evidence type="ECO:0000313" key="1">
    <source>
        <dbReference type="EMBL" id="MEI5998252.1"/>
    </source>
</evidence>
<dbReference type="EMBL" id="JACFYJ010000019">
    <property type="protein sequence ID" value="MEI5998252.1"/>
    <property type="molecule type" value="Genomic_DNA"/>
</dbReference>
<dbReference type="RefSeq" id="WP_336598433.1">
    <property type="nucleotide sequence ID" value="NZ_JACFYJ010000019.1"/>
</dbReference>
<organism evidence="1 2">
    <name type="scientific">Paraburkholderia bengalensis</name>
    <dbReference type="NCBI Taxonomy" id="2747562"/>
    <lineage>
        <taxon>Bacteria</taxon>
        <taxon>Pseudomonadati</taxon>
        <taxon>Pseudomonadota</taxon>
        <taxon>Betaproteobacteria</taxon>
        <taxon>Burkholderiales</taxon>
        <taxon>Burkholderiaceae</taxon>
        <taxon>Paraburkholderia</taxon>
    </lineage>
</organism>
<accession>A0ABU8IRK5</accession>
<gene>
    <name evidence="1" type="ORF">H3V53_13870</name>
</gene>
<evidence type="ECO:0000313" key="2">
    <source>
        <dbReference type="Proteomes" id="UP001386437"/>
    </source>
</evidence>
<proteinExistence type="predicted"/>
<comment type="caution">
    <text evidence="1">The sequence shown here is derived from an EMBL/GenBank/DDBJ whole genome shotgun (WGS) entry which is preliminary data.</text>
</comment>
<name>A0ABU8IRK5_9BURK</name>
<dbReference type="Proteomes" id="UP001386437">
    <property type="component" value="Unassembled WGS sequence"/>
</dbReference>
<protein>
    <submittedName>
        <fullName evidence="1">Uncharacterized protein</fullName>
    </submittedName>
</protein>
<keyword evidence="2" id="KW-1185">Reference proteome</keyword>